<evidence type="ECO:0000313" key="8">
    <source>
        <dbReference type="Proteomes" id="UP000272942"/>
    </source>
</evidence>
<keyword evidence="2" id="KW-0235">DNA replication</keyword>
<evidence type="ECO:0000256" key="1">
    <source>
        <dbReference type="ARBA" id="ARBA00004123"/>
    </source>
</evidence>
<evidence type="ECO:0000256" key="3">
    <source>
        <dbReference type="ARBA" id="ARBA00023125"/>
    </source>
</evidence>
<dbReference type="Pfam" id="PF09696">
    <property type="entry name" value="Ctf8"/>
    <property type="match status" value="1"/>
</dbReference>
<evidence type="ECO:0000256" key="4">
    <source>
        <dbReference type="ARBA" id="ARBA00023242"/>
    </source>
</evidence>
<accession>A0A183AWS9</accession>
<dbReference type="WBParaSite" id="ECPE_0001144901-mRNA-1">
    <property type="protein sequence ID" value="ECPE_0001144901-mRNA-1"/>
    <property type="gene ID" value="ECPE_0001144901"/>
</dbReference>
<keyword evidence="5" id="KW-0131">Cell cycle</keyword>
<keyword evidence="3" id="KW-0238">DNA-binding</keyword>
<evidence type="ECO:0000256" key="5">
    <source>
        <dbReference type="ARBA" id="ARBA00023306"/>
    </source>
</evidence>
<evidence type="ECO:0000256" key="6">
    <source>
        <dbReference type="ARBA" id="ARBA00038447"/>
    </source>
</evidence>
<dbReference type="OrthoDB" id="121932at2759"/>
<evidence type="ECO:0000256" key="2">
    <source>
        <dbReference type="ARBA" id="ARBA00022705"/>
    </source>
</evidence>
<proteinExistence type="inferred from homology"/>
<dbReference type="EMBL" id="UZAN01050786">
    <property type="protein sequence ID" value="VDP88469.1"/>
    <property type="molecule type" value="Genomic_DNA"/>
</dbReference>
<evidence type="ECO:0000313" key="7">
    <source>
        <dbReference type="EMBL" id="VDP88469.1"/>
    </source>
</evidence>
<name>A0A183AWS9_9TREM</name>
<dbReference type="GO" id="GO:0007064">
    <property type="term" value="P:mitotic sister chromatid cohesion"/>
    <property type="evidence" value="ECO:0007669"/>
    <property type="project" value="InterPro"/>
</dbReference>
<reference evidence="9" key="1">
    <citation type="submission" date="2016-06" db="UniProtKB">
        <authorList>
            <consortium name="WormBaseParasite"/>
        </authorList>
    </citation>
    <scope>IDENTIFICATION</scope>
</reference>
<gene>
    <name evidence="7" type="ORF">ECPE_LOCUS11414</name>
</gene>
<dbReference type="PANTHER" id="PTHR28605">
    <property type="entry name" value="CTF8, CHROMOSOME TRANSMISSION FIDELITY FACTOR 8 HOMOLOG (S. CEREVISIAE)"/>
    <property type="match status" value="1"/>
</dbReference>
<keyword evidence="8" id="KW-1185">Reference proteome</keyword>
<protein>
    <submittedName>
        <fullName evidence="9">Chromosome transmission fidelity protein 8 homolog</fullName>
    </submittedName>
</protein>
<comment type="similarity">
    <text evidence="6">Belongs to the CTF8 family.</text>
</comment>
<dbReference type="GO" id="GO:0006260">
    <property type="term" value="P:DNA replication"/>
    <property type="evidence" value="ECO:0007669"/>
    <property type="project" value="UniProtKB-KW"/>
</dbReference>
<dbReference type="GO" id="GO:0031390">
    <property type="term" value="C:Ctf18 RFC-like complex"/>
    <property type="evidence" value="ECO:0007669"/>
    <property type="project" value="InterPro"/>
</dbReference>
<dbReference type="Proteomes" id="UP000272942">
    <property type="component" value="Unassembled WGS sequence"/>
</dbReference>
<dbReference type="GO" id="GO:0003677">
    <property type="term" value="F:DNA binding"/>
    <property type="evidence" value="ECO:0007669"/>
    <property type="project" value="UniProtKB-KW"/>
</dbReference>
<sequence>MIVKIFSPSEKSEDWILMELQGELVSRSGETLSGKLIGDLHFSKQASVFALQLQLIIQGEPVFIVGHHVLFGKLIAMEKPFVVTKKSQNNGHTEYHVVGVVRKKLIFKTRPRPIILSGPKPA</sequence>
<dbReference type="InterPro" id="IPR018607">
    <property type="entry name" value="Ctf8"/>
</dbReference>
<dbReference type="PANTHER" id="PTHR28605:SF1">
    <property type="entry name" value="CHROMOSOME TRANSMISSION FIDELITY FACTOR 8"/>
    <property type="match status" value="1"/>
</dbReference>
<reference evidence="7 8" key="2">
    <citation type="submission" date="2018-11" db="EMBL/GenBank/DDBJ databases">
        <authorList>
            <consortium name="Pathogen Informatics"/>
        </authorList>
    </citation>
    <scope>NUCLEOTIDE SEQUENCE [LARGE SCALE GENOMIC DNA]</scope>
    <source>
        <strain evidence="7 8">Egypt</strain>
    </source>
</reference>
<evidence type="ECO:0000313" key="9">
    <source>
        <dbReference type="WBParaSite" id="ECPE_0001144901-mRNA-1"/>
    </source>
</evidence>
<keyword evidence="4" id="KW-0539">Nucleus</keyword>
<comment type="subcellular location">
    <subcellularLocation>
        <location evidence="1">Nucleus</location>
    </subcellularLocation>
</comment>
<organism evidence="9">
    <name type="scientific">Echinostoma caproni</name>
    <dbReference type="NCBI Taxonomy" id="27848"/>
    <lineage>
        <taxon>Eukaryota</taxon>
        <taxon>Metazoa</taxon>
        <taxon>Spiralia</taxon>
        <taxon>Lophotrochozoa</taxon>
        <taxon>Platyhelminthes</taxon>
        <taxon>Trematoda</taxon>
        <taxon>Digenea</taxon>
        <taxon>Plagiorchiida</taxon>
        <taxon>Echinostomata</taxon>
        <taxon>Echinostomatoidea</taxon>
        <taxon>Echinostomatidae</taxon>
        <taxon>Echinostoma</taxon>
    </lineage>
</organism>
<dbReference type="AlphaFoldDB" id="A0A183AWS9"/>